<feature type="non-terminal residue" evidence="1">
    <location>
        <position position="100"/>
    </location>
</feature>
<protein>
    <submittedName>
        <fullName evidence="1">Uncharacterized protein</fullName>
    </submittedName>
</protein>
<sequence>NLSFTPDELKTLFRNRLNLSPEANDDFLDRCLDGGDWYPFSEGRRFVSFHHVDELRICASCGLTEVHHAPENHKPDPEWYCSSLCRETETLCQEIYERPY</sequence>
<gene>
    <name evidence="1" type="ORF">OFN31_29175</name>
</gene>
<feature type="non-terminal residue" evidence="1">
    <location>
        <position position="1"/>
    </location>
</feature>
<evidence type="ECO:0000313" key="1">
    <source>
        <dbReference type="EMBL" id="MCV5625716.1"/>
    </source>
</evidence>
<evidence type="ECO:0000313" key="2">
    <source>
        <dbReference type="Proteomes" id="UP001208624"/>
    </source>
</evidence>
<comment type="caution">
    <text evidence="1">The sequence shown here is derived from an EMBL/GenBank/DDBJ whole genome shotgun (WGS) entry which is preliminary data.</text>
</comment>
<name>A0AAP3A3U0_ECOLX</name>
<proteinExistence type="predicted"/>
<organism evidence="1 2">
    <name type="scientific">Escherichia coli</name>
    <dbReference type="NCBI Taxonomy" id="562"/>
    <lineage>
        <taxon>Bacteria</taxon>
        <taxon>Pseudomonadati</taxon>
        <taxon>Pseudomonadota</taxon>
        <taxon>Gammaproteobacteria</taxon>
        <taxon>Enterobacterales</taxon>
        <taxon>Enterobacteriaceae</taxon>
        <taxon>Escherichia</taxon>
    </lineage>
</organism>
<accession>A0AAP3A3U0</accession>
<reference evidence="1" key="1">
    <citation type="submission" date="2023-06" db="EMBL/GenBank/DDBJ databases">
        <title>Deciphering the underlying mechanisms mediating the transmission of blaNDM gene from human to animals in China.</title>
        <authorList>
            <person name="Chen K."/>
            <person name="Chen S."/>
        </authorList>
    </citation>
    <scope>NUCLEOTIDE SEQUENCE</scope>
    <source>
        <strain evidence="1">1199</strain>
    </source>
</reference>
<dbReference type="AlphaFoldDB" id="A0AAP3A3U0"/>
<dbReference type="EMBL" id="JAOVKC010000738">
    <property type="protein sequence ID" value="MCV5625716.1"/>
    <property type="molecule type" value="Genomic_DNA"/>
</dbReference>
<dbReference type="Proteomes" id="UP001208624">
    <property type="component" value="Unassembled WGS sequence"/>
</dbReference>